<dbReference type="InterPro" id="IPR050523">
    <property type="entry name" value="AKR_Detox_Biosynth"/>
</dbReference>
<feature type="domain" description="NADP-dependent oxidoreductase" evidence="2">
    <location>
        <begin position="18"/>
        <end position="317"/>
    </location>
</feature>
<dbReference type="Pfam" id="PF00248">
    <property type="entry name" value="Aldo_ket_red"/>
    <property type="match status" value="1"/>
</dbReference>
<protein>
    <submittedName>
        <fullName evidence="3">Aldo/keto reductase</fullName>
    </submittedName>
</protein>
<dbReference type="InterPro" id="IPR036812">
    <property type="entry name" value="NAD(P)_OxRdtase_dom_sf"/>
</dbReference>
<organism evidence="3">
    <name type="scientific">Acerihabitans sp. KWT182</name>
    <dbReference type="NCBI Taxonomy" id="3157919"/>
    <lineage>
        <taxon>Bacteria</taxon>
        <taxon>Pseudomonadati</taxon>
        <taxon>Pseudomonadota</taxon>
        <taxon>Gammaproteobacteria</taxon>
        <taxon>Enterobacterales</taxon>
        <taxon>Pectobacteriaceae</taxon>
        <taxon>Acerihabitans</taxon>
    </lineage>
</organism>
<proteinExistence type="predicted"/>
<gene>
    <name evidence="3" type="ORF">ABK905_02325</name>
</gene>
<evidence type="ECO:0000259" key="2">
    <source>
        <dbReference type="Pfam" id="PF00248"/>
    </source>
</evidence>
<dbReference type="Gene3D" id="3.20.20.100">
    <property type="entry name" value="NADP-dependent oxidoreductase domain"/>
    <property type="match status" value="1"/>
</dbReference>
<accession>A0AAU7QB01</accession>
<dbReference type="EMBL" id="CP157947">
    <property type="protein sequence ID" value="XBS70150.1"/>
    <property type="molecule type" value="Genomic_DNA"/>
</dbReference>
<reference evidence="3" key="1">
    <citation type="submission" date="2024-06" db="EMBL/GenBank/DDBJ databases">
        <authorList>
            <person name="Coelho C."/>
            <person name="Bento M."/>
            <person name="Garcia E."/>
            <person name="Camelo A."/>
            <person name="Brandao I."/>
            <person name="Espirito Santo C."/>
            <person name="Trovao J."/>
            <person name="Verissimo A."/>
            <person name="Costa J."/>
            <person name="Tiago I."/>
        </authorList>
    </citation>
    <scope>NUCLEOTIDE SEQUENCE</scope>
    <source>
        <strain evidence="3">KWT182</strain>
    </source>
</reference>
<dbReference type="PANTHER" id="PTHR43364:SF4">
    <property type="entry name" value="NAD(P)-LINKED OXIDOREDUCTASE SUPERFAMILY PROTEIN"/>
    <property type="match status" value="1"/>
</dbReference>
<dbReference type="GO" id="GO:0016491">
    <property type="term" value="F:oxidoreductase activity"/>
    <property type="evidence" value="ECO:0007669"/>
    <property type="project" value="UniProtKB-KW"/>
</dbReference>
<evidence type="ECO:0000256" key="1">
    <source>
        <dbReference type="ARBA" id="ARBA00023002"/>
    </source>
</evidence>
<dbReference type="FunFam" id="3.20.20.100:FF:000004">
    <property type="entry name" value="Oxidoreductase, aldo/keto reductase"/>
    <property type="match status" value="1"/>
</dbReference>
<dbReference type="AlphaFoldDB" id="A0AAU7QB01"/>
<keyword evidence="1" id="KW-0560">Oxidoreductase</keyword>
<sequence length="361" mass="39339">MSLNAYLTLGRSGLRISPLCLGTMTFGEDWGWGSSVSESETILSTFLDRGGNFIDTANMYTKGHSEKIIGDFFARESGRRDRVVLATKFSANMYPGDPNGGGGNAKTIIASCEQSLRRLHTDYIDLYWQHAWDAFTPIEETMRAMDSLVSSGKVRYIGFSDTPAWKVSQAQTLAQFRGYAPLIALQIEYSLLQRTVEDELIPMARELGLGVIPWSPLAGGILTGKYRRDNRSVAQGGRNDDKANTLGEREYAIIDALIAIAVAHGATPAAIALAWVQSRPGVASSIIGARRLDQLQANLSALEVRLSADEEAELTRLSAPPDTFITWINGIAPTVFQGGTTINGRSAAVFPLAPENDEQRY</sequence>
<dbReference type="CDD" id="cd19080">
    <property type="entry name" value="AKR_AKR9A_9B"/>
    <property type="match status" value="1"/>
</dbReference>
<dbReference type="PANTHER" id="PTHR43364">
    <property type="entry name" value="NADH-SPECIFIC METHYLGLYOXAL REDUCTASE-RELATED"/>
    <property type="match status" value="1"/>
</dbReference>
<name>A0AAU7QB01_9GAMM</name>
<evidence type="ECO:0000313" key="3">
    <source>
        <dbReference type="EMBL" id="XBS70150.1"/>
    </source>
</evidence>
<dbReference type="InterPro" id="IPR023210">
    <property type="entry name" value="NADP_OxRdtase_dom"/>
</dbReference>
<dbReference type="SUPFAM" id="SSF51430">
    <property type="entry name" value="NAD(P)-linked oxidoreductase"/>
    <property type="match status" value="1"/>
</dbReference>
<dbReference type="GO" id="GO:0005829">
    <property type="term" value="C:cytosol"/>
    <property type="evidence" value="ECO:0007669"/>
    <property type="project" value="UniProtKB-ARBA"/>
</dbReference>